<protein>
    <submittedName>
        <fullName evidence="2">Uncharacterized protein</fullName>
    </submittedName>
</protein>
<evidence type="ECO:0000313" key="2">
    <source>
        <dbReference type="EMBL" id="AYP68200.1"/>
    </source>
</evidence>
<accession>A0A3G3BVN8</accession>
<sequence length="36" mass="3985">MEKMENIANIFIVLVFPPTWVVVGITVKTIGKILGL</sequence>
<keyword evidence="1" id="KW-0812">Transmembrane</keyword>
<evidence type="ECO:0000256" key="1">
    <source>
        <dbReference type="SAM" id="Phobius"/>
    </source>
</evidence>
<keyword evidence="3" id="KW-1185">Reference proteome</keyword>
<dbReference type="EMBL" id="MH884508">
    <property type="protein sequence ID" value="AYP68200.1"/>
    <property type="molecule type" value="Genomic_DNA"/>
</dbReference>
<keyword evidence="1" id="KW-0472">Membrane</keyword>
<reference evidence="2 3" key="1">
    <citation type="submission" date="2018-09" db="EMBL/GenBank/DDBJ databases">
        <title>Comparative Genomic Analysis of Eight Novel Haloalkaliphilic Bacteriophages from Lake Elmenteita, Kenya.</title>
        <authorList>
            <person name="Akhwale J.K."/>
        </authorList>
    </citation>
    <scope>NUCLEOTIDE SEQUENCE [LARGE SCALE GENOMIC DNA]</scope>
</reference>
<gene>
    <name evidence="2" type="ORF">vBBcoS136_00068</name>
</gene>
<name>A0A3G3BVN8_9CAUD</name>
<dbReference type="Proteomes" id="UP000274199">
    <property type="component" value="Segment"/>
</dbReference>
<keyword evidence="1" id="KW-1133">Transmembrane helix</keyword>
<evidence type="ECO:0000313" key="3">
    <source>
        <dbReference type="Proteomes" id="UP000274199"/>
    </source>
</evidence>
<organism evidence="2 3">
    <name type="scientific">Bacillus phage vB_BcoS-136</name>
    <dbReference type="NCBI Taxonomy" id="2419619"/>
    <lineage>
        <taxon>Viruses</taxon>
        <taxon>Duplodnaviria</taxon>
        <taxon>Heunggongvirae</taxon>
        <taxon>Uroviricota</taxon>
        <taxon>Caudoviricetes</taxon>
        <taxon>Heleneionescovirinae</taxon>
        <taxon>Kenyattavirus</taxon>
        <taxon>Kenyattavirus kv136</taxon>
    </lineage>
</organism>
<feature type="transmembrane region" description="Helical" evidence="1">
    <location>
        <begin position="6"/>
        <end position="27"/>
    </location>
</feature>
<proteinExistence type="predicted"/>